<evidence type="ECO:0000313" key="2">
    <source>
        <dbReference type="Proteomes" id="UP000002098"/>
    </source>
</evidence>
<keyword evidence="2" id="KW-1185">Reference proteome</keyword>
<name>L7SZ42_BPDPK</name>
<dbReference type="Proteomes" id="UP000002098">
    <property type="component" value="Segment"/>
</dbReference>
<organismHost>
    <name type="scientific">Pseudomonas aeruginosa</name>
    <dbReference type="NCBI Taxonomy" id="287"/>
</organismHost>
<accession>L7SZ42</accession>
<dbReference type="RefSeq" id="YP_009639937.1">
    <property type="nucleotide sequence ID" value="NC_004629.1"/>
</dbReference>
<reference evidence="1 2" key="1">
    <citation type="journal article" date="2002" name="J. Mol. Biol.">
        <title>The genome of bacteriophage phiKZ of Pseudomonas aeruginosa.</title>
        <authorList>
            <person name="Mesyanzhinov V.V."/>
            <person name="Robben J."/>
            <person name="Grymonprez B."/>
            <person name="Kostyuchenko V.A."/>
            <person name="Bourkaltseva M.V."/>
            <person name="Sykilinda N.N."/>
            <person name="Krylov V.N."/>
            <person name="Volckaert G."/>
        </authorList>
    </citation>
    <scope>NUCLEOTIDE SEQUENCE</scope>
</reference>
<protein>
    <submittedName>
        <fullName evidence="1">PHIKZ260.1</fullName>
    </submittedName>
</protein>
<sequence>MTLGISKSLLENAIKTLQIETGNCSIPTKNEIHAMLVERQANEVCAGIRRKMLEDLPGFNNFHFIRSYEIVVEHKDEIAPSVMKVVKARLREAGWRKVEFGEHDCGITKIRIKL</sequence>
<proteinExistence type="predicted"/>
<evidence type="ECO:0000313" key="1">
    <source>
        <dbReference type="EMBL" id="AGC26356.1"/>
    </source>
</evidence>
<organism evidence="1 2">
    <name type="scientific">Pseudomonas phage phiKZ</name>
    <dbReference type="NCBI Taxonomy" id="2905945"/>
    <lineage>
        <taxon>Viruses</taxon>
        <taxon>Duplodnaviria</taxon>
        <taxon>Heunggongvirae</taxon>
        <taxon>Uroviricota</taxon>
        <taxon>Caudoviricetes</taxon>
        <taxon>Chimalliviridae</taxon>
        <taxon>Phikzvirus</taxon>
        <taxon>Phikzvirus phiKZ</taxon>
    </lineage>
</organism>
<dbReference type="KEGG" id="vg:40340248"/>
<dbReference type="GeneID" id="40340248"/>
<dbReference type="EMBL" id="AF399011">
    <property type="protein sequence ID" value="AGC26356.1"/>
    <property type="molecule type" value="Genomic_DNA"/>
</dbReference>